<dbReference type="AlphaFoldDB" id="A0ABD5JCR4"/>
<organism evidence="2 3">
    <name type="scientific">Streptomyces antimycoticus</name>
    <dbReference type="NCBI Taxonomy" id="68175"/>
    <lineage>
        <taxon>Bacteria</taxon>
        <taxon>Bacillati</taxon>
        <taxon>Actinomycetota</taxon>
        <taxon>Actinomycetes</taxon>
        <taxon>Kitasatosporales</taxon>
        <taxon>Streptomycetaceae</taxon>
        <taxon>Streptomyces</taxon>
        <taxon>Streptomyces violaceusniger group</taxon>
    </lineage>
</organism>
<dbReference type="EMBL" id="JAZBJQ010000015">
    <property type="protein sequence ID" value="MEE4586021.1"/>
    <property type="molecule type" value="Genomic_DNA"/>
</dbReference>
<dbReference type="InterPro" id="IPR023298">
    <property type="entry name" value="ATPase_P-typ_TM_dom_sf"/>
</dbReference>
<gene>
    <name evidence="2" type="ORF">V2K49_23165</name>
</gene>
<reference evidence="2 3" key="1">
    <citation type="submission" date="2023-11" db="EMBL/GenBank/DDBJ databases">
        <title>30 novel species of actinomycetes from the DSMZ collection.</title>
        <authorList>
            <person name="Nouioui I."/>
        </authorList>
    </citation>
    <scope>NUCLEOTIDE SEQUENCE [LARGE SCALE GENOMIC DNA]</scope>
    <source>
        <strain evidence="2 3">DSM 41602</strain>
    </source>
</reference>
<accession>A0ABD5JCR4</accession>
<protein>
    <submittedName>
        <fullName evidence="2">Cation-transporting P-type ATPase</fullName>
    </submittedName>
</protein>
<dbReference type="SUPFAM" id="SSF81665">
    <property type="entry name" value="Calcium ATPase, transmembrane domain M"/>
    <property type="match status" value="1"/>
</dbReference>
<dbReference type="Pfam" id="PF00690">
    <property type="entry name" value="Cation_ATPase_N"/>
    <property type="match status" value="1"/>
</dbReference>
<evidence type="ECO:0000313" key="3">
    <source>
        <dbReference type="Proteomes" id="UP001354649"/>
    </source>
</evidence>
<dbReference type="Proteomes" id="UP001354649">
    <property type="component" value="Unassembled WGS sequence"/>
</dbReference>
<evidence type="ECO:0000313" key="2">
    <source>
        <dbReference type="EMBL" id="MEE4586021.1"/>
    </source>
</evidence>
<sequence length="50" mass="5887">MPPPGPAERFAAGLPWEEAARRLEEYGADVVARERRTPEWRRVLQQLRDR</sequence>
<dbReference type="RefSeq" id="WP_079059880.1">
    <property type="nucleotide sequence ID" value="NZ_JBITXU010000006.1"/>
</dbReference>
<evidence type="ECO:0000259" key="1">
    <source>
        <dbReference type="Pfam" id="PF00690"/>
    </source>
</evidence>
<name>A0ABD5JCR4_9ACTN</name>
<feature type="domain" description="Cation-transporting P-type ATPase N-terminal" evidence="1">
    <location>
        <begin position="12"/>
        <end position="49"/>
    </location>
</feature>
<dbReference type="InterPro" id="IPR004014">
    <property type="entry name" value="ATPase_P-typ_cation-transptr_N"/>
</dbReference>
<proteinExistence type="predicted"/>
<comment type="caution">
    <text evidence="2">The sequence shown here is derived from an EMBL/GenBank/DDBJ whole genome shotgun (WGS) entry which is preliminary data.</text>
</comment>